<name>A0ACC1T2P6_9APHY</name>
<proteinExistence type="predicted"/>
<protein>
    <submittedName>
        <fullName evidence="1">Uncharacterized protein</fullName>
    </submittedName>
</protein>
<comment type="caution">
    <text evidence="1">The sequence shown here is derived from an EMBL/GenBank/DDBJ whole genome shotgun (WGS) entry which is preliminary data.</text>
</comment>
<gene>
    <name evidence="1" type="ORF">NM688_g4490</name>
</gene>
<organism evidence="1 2">
    <name type="scientific">Phlebia brevispora</name>
    <dbReference type="NCBI Taxonomy" id="194682"/>
    <lineage>
        <taxon>Eukaryota</taxon>
        <taxon>Fungi</taxon>
        <taxon>Dikarya</taxon>
        <taxon>Basidiomycota</taxon>
        <taxon>Agaricomycotina</taxon>
        <taxon>Agaricomycetes</taxon>
        <taxon>Polyporales</taxon>
        <taxon>Meruliaceae</taxon>
        <taxon>Phlebia</taxon>
    </lineage>
</organism>
<reference evidence="1" key="1">
    <citation type="submission" date="2022-07" db="EMBL/GenBank/DDBJ databases">
        <title>Genome Sequence of Phlebia brevispora.</title>
        <authorList>
            <person name="Buettner E."/>
        </authorList>
    </citation>
    <scope>NUCLEOTIDE SEQUENCE</scope>
    <source>
        <strain evidence="1">MPL23</strain>
    </source>
</reference>
<sequence>MSNCQSVPIDFAAQEPTGQAGRGHHDSRPTLRMETYLEQRAKANQATARRQESTQPHHIIELTTSSGQLSAEAAFPSHFGLLSLLSIPPGLFNTAQLDALRDVQTAGWMNSHFDSLIGDTSSTGGHQINATSTEDLSSIRLYNEHPDRDSFPNHHVTENESQHENNLPGGQQVSTSALEDQAVQMQLISRSANHVPQGGDLPSPEKDQTDRPGSDSRGTMRSSGNNANATAQSAAKENNPLDHAVNDEGNEDSDVSNQDDCLRQRLTEGAYPFMRAHVATICGFPEDHVRSTLTRDSFLDSYREQEQRGIDLRRTSRYPMFDKADLIEDRIPQTRRAIKTFVVSNLECFFSFTHCSSKDNAIKQKNRELYGALTKDDAFIYQNPDDISIPNTVYRHPYIIFCINKIWFDDDTALGIKHRKLFEDGQHALPSPCIALVVTAIQCALDEWKGGSRCGGRNGIKFSERDYGPVFNDHLTKLRGWEEYTTASGSLATLKLRQEYLQEALNYAGAPQSGDDEAGGRRNSESARTASIWANNNS</sequence>
<dbReference type="EMBL" id="JANHOG010000747">
    <property type="protein sequence ID" value="KAJ3551818.1"/>
    <property type="molecule type" value="Genomic_DNA"/>
</dbReference>
<dbReference type="Proteomes" id="UP001148662">
    <property type="component" value="Unassembled WGS sequence"/>
</dbReference>
<accession>A0ACC1T2P6</accession>
<evidence type="ECO:0000313" key="2">
    <source>
        <dbReference type="Proteomes" id="UP001148662"/>
    </source>
</evidence>
<evidence type="ECO:0000313" key="1">
    <source>
        <dbReference type="EMBL" id="KAJ3551818.1"/>
    </source>
</evidence>
<keyword evidence="2" id="KW-1185">Reference proteome</keyword>